<sequence length="202" mass="23818">MTVSFERIPSRNVNESQNLYTDIDNENGTMMDYFDYYNETDEIESQTFFVVKNFTKRIEEIVYNQEIEEANMEIYEEELQAEGNDERMEEVNLVKVRHLDEVFTLSKAELNKLCDIEEIEPQTQNKDMEEIELKDSIEKAEDKINKCLKLNDDCIVKKFKNKKENLEMNGVELGLYEVDQNKNNVASVSLIIIKFNIKIVDL</sequence>
<name>A0A6V7WTF0_MELEN</name>
<dbReference type="AlphaFoldDB" id="A0A6V7WTF0"/>
<reference evidence="1 2" key="1">
    <citation type="submission" date="2020-08" db="EMBL/GenBank/DDBJ databases">
        <authorList>
            <person name="Koutsovoulos G."/>
            <person name="Danchin GJ E."/>
        </authorList>
    </citation>
    <scope>NUCLEOTIDE SEQUENCE [LARGE SCALE GENOMIC DNA]</scope>
</reference>
<accession>A0A6V7WTF0</accession>
<organism evidence="1 2">
    <name type="scientific">Meloidogyne enterolobii</name>
    <name type="common">Root-knot nematode worm</name>
    <name type="synonym">Meloidogyne mayaguensis</name>
    <dbReference type="NCBI Taxonomy" id="390850"/>
    <lineage>
        <taxon>Eukaryota</taxon>
        <taxon>Metazoa</taxon>
        <taxon>Ecdysozoa</taxon>
        <taxon>Nematoda</taxon>
        <taxon>Chromadorea</taxon>
        <taxon>Rhabditida</taxon>
        <taxon>Tylenchina</taxon>
        <taxon>Tylenchomorpha</taxon>
        <taxon>Tylenchoidea</taxon>
        <taxon>Meloidogynidae</taxon>
        <taxon>Meloidogyninae</taxon>
        <taxon>Meloidogyne</taxon>
    </lineage>
</organism>
<dbReference type="Proteomes" id="UP000580250">
    <property type="component" value="Unassembled WGS sequence"/>
</dbReference>
<evidence type="ECO:0000313" key="1">
    <source>
        <dbReference type="EMBL" id="CAD2190076.1"/>
    </source>
</evidence>
<evidence type="ECO:0000313" key="2">
    <source>
        <dbReference type="Proteomes" id="UP000580250"/>
    </source>
</evidence>
<proteinExistence type="predicted"/>
<dbReference type="EMBL" id="CAJEWN010000785">
    <property type="protein sequence ID" value="CAD2190076.1"/>
    <property type="molecule type" value="Genomic_DNA"/>
</dbReference>
<gene>
    <name evidence="1" type="ORF">MENT_LOCUS42836</name>
</gene>
<comment type="caution">
    <text evidence="1">The sequence shown here is derived from an EMBL/GenBank/DDBJ whole genome shotgun (WGS) entry which is preliminary data.</text>
</comment>
<protein>
    <submittedName>
        <fullName evidence="1">Uncharacterized protein</fullName>
    </submittedName>
</protein>